<evidence type="ECO:0000313" key="1">
    <source>
        <dbReference type="EMBL" id="CAB4137406.1"/>
    </source>
</evidence>
<gene>
    <name evidence="1" type="ORF">UFOVP321_28</name>
</gene>
<reference evidence="1" key="1">
    <citation type="submission" date="2020-04" db="EMBL/GenBank/DDBJ databases">
        <authorList>
            <person name="Chiriac C."/>
            <person name="Salcher M."/>
            <person name="Ghai R."/>
            <person name="Kavagutti S V."/>
        </authorList>
    </citation>
    <scope>NUCLEOTIDE SEQUENCE</scope>
</reference>
<proteinExistence type="predicted"/>
<name>A0A6J5LWS0_9CAUD</name>
<sequence>MEGKICPKCKAYKEKKMFSKSTARTDKMAVYCKMCENAQRKAKAEERKRDAMFDIF</sequence>
<dbReference type="EMBL" id="LR796333">
    <property type="protein sequence ID" value="CAB4137406.1"/>
    <property type="molecule type" value="Genomic_DNA"/>
</dbReference>
<protein>
    <submittedName>
        <fullName evidence="1">Uncharacterized protein</fullName>
    </submittedName>
</protein>
<accession>A0A6J5LWS0</accession>
<organism evidence="1">
    <name type="scientific">uncultured Caudovirales phage</name>
    <dbReference type="NCBI Taxonomy" id="2100421"/>
    <lineage>
        <taxon>Viruses</taxon>
        <taxon>Duplodnaviria</taxon>
        <taxon>Heunggongvirae</taxon>
        <taxon>Uroviricota</taxon>
        <taxon>Caudoviricetes</taxon>
        <taxon>Peduoviridae</taxon>
        <taxon>Maltschvirus</taxon>
        <taxon>Maltschvirus maltsch</taxon>
    </lineage>
</organism>